<proteinExistence type="predicted"/>
<comment type="caution">
    <text evidence="1">The sequence shown here is derived from an EMBL/GenBank/DDBJ whole genome shotgun (WGS) entry which is preliminary data.</text>
</comment>
<accession>A0ACC2EHY0</accession>
<keyword evidence="2" id="KW-1185">Reference proteome</keyword>
<evidence type="ECO:0000313" key="1">
    <source>
        <dbReference type="EMBL" id="KAJ7565967.1"/>
    </source>
</evidence>
<gene>
    <name evidence="1" type="ORF">O6H91_02G083000</name>
</gene>
<protein>
    <submittedName>
        <fullName evidence="1">Uncharacterized protein</fullName>
    </submittedName>
</protein>
<reference evidence="2" key="1">
    <citation type="journal article" date="2024" name="Proc. Natl. Acad. Sci. U.S.A.">
        <title>Extraordinary preservation of gene collinearity over three hundred million years revealed in homosporous lycophytes.</title>
        <authorList>
            <person name="Li C."/>
            <person name="Wickell D."/>
            <person name="Kuo L.Y."/>
            <person name="Chen X."/>
            <person name="Nie B."/>
            <person name="Liao X."/>
            <person name="Peng D."/>
            <person name="Ji J."/>
            <person name="Jenkins J."/>
            <person name="Williams M."/>
            <person name="Shu S."/>
            <person name="Plott C."/>
            <person name="Barry K."/>
            <person name="Rajasekar S."/>
            <person name="Grimwood J."/>
            <person name="Han X."/>
            <person name="Sun S."/>
            <person name="Hou Z."/>
            <person name="He W."/>
            <person name="Dai G."/>
            <person name="Sun C."/>
            <person name="Schmutz J."/>
            <person name="Leebens-Mack J.H."/>
            <person name="Li F.W."/>
            <person name="Wang L."/>
        </authorList>
    </citation>
    <scope>NUCLEOTIDE SEQUENCE [LARGE SCALE GENOMIC DNA]</scope>
    <source>
        <strain evidence="2">cv. PW_Plant_1</strain>
    </source>
</reference>
<name>A0ACC2EHY0_DIPCM</name>
<sequence length="344" mass="39666">MAKKKVAGEKDPHSAKKQGKRIDPVHVFAEKLRDHKELESRWAVLQETRVEYFRGKDFISLLKSHPELKKSMGEEQTAQDPEDIGNLLLRRKLILRLDRVMKTVRPGKKKLSKWPAHLELFPEQTFSEDDAFFAWTFERRRPLWQIVLSFLVPIITLACCLFPVFPHWCKLIVLYFCLGVLLLIFGILIVRWIIFGLLWIVLGKRIWFFPNVLAEEATFKELVQFWPDSSKDEKPPKWTARLAFAVVTGLVIWFCVHHAPDEAARARYQKKVSNIIDEVLEWSPKLALSGKVQGNVTVSNATFENESHEKTNETFSTPAKAVDEPLQDELTNSSQASGLDTEES</sequence>
<evidence type="ECO:0000313" key="2">
    <source>
        <dbReference type="Proteomes" id="UP001162992"/>
    </source>
</evidence>
<dbReference type="EMBL" id="CM055093">
    <property type="protein sequence ID" value="KAJ7565967.1"/>
    <property type="molecule type" value="Genomic_DNA"/>
</dbReference>
<organism evidence="1 2">
    <name type="scientific">Diphasiastrum complanatum</name>
    <name type="common">Issler's clubmoss</name>
    <name type="synonym">Lycopodium complanatum</name>
    <dbReference type="NCBI Taxonomy" id="34168"/>
    <lineage>
        <taxon>Eukaryota</taxon>
        <taxon>Viridiplantae</taxon>
        <taxon>Streptophyta</taxon>
        <taxon>Embryophyta</taxon>
        <taxon>Tracheophyta</taxon>
        <taxon>Lycopodiopsida</taxon>
        <taxon>Lycopodiales</taxon>
        <taxon>Lycopodiaceae</taxon>
        <taxon>Lycopodioideae</taxon>
        <taxon>Diphasiastrum</taxon>
    </lineage>
</organism>
<dbReference type="Proteomes" id="UP001162992">
    <property type="component" value="Chromosome 2"/>
</dbReference>